<dbReference type="InterPro" id="IPR047055">
    <property type="entry name" value="MotA-like"/>
</dbReference>
<sequence length="299" mass="31495">MLAIVGILIVIGAVLGGFLMEKGPLLVLMQPAELLIIGGAAVGTMLIANPLRILKAIAGGLMGVLGKSAFGKDNYLTTLKMLYELLNKARRLGMLGIEADIENPAESQLFQNYPNFLKHHHHRDFVCDTLRMAISGNVDAFDMDQMMERDIEVHHHGAMQPITALTTMADSLPGLGIVAAVLGVVITMGALDGPPGEIGHKVAAALVGTFLGILMCYGFVGPLSSSMSKTVDDENAYLYVLRIVLISFIKGQPPVLAIEAGRRAIPSHVRPGFAEVEAAYRGEAAGASGQAGAEAAAQA</sequence>
<dbReference type="GO" id="GO:1902600">
    <property type="term" value="P:proton transmembrane transport"/>
    <property type="evidence" value="ECO:0007669"/>
    <property type="project" value="UniProtKB-KW"/>
</dbReference>
<dbReference type="GO" id="GO:0071978">
    <property type="term" value="P:bacterial-type flagellum-dependent swarming motility"/>
    <property type="evidence" value="ECO:0007669"/>
    <property type="project" value="InterPro"/>
</dbReference>
<evidence type="ECO:0000256" key="10">
    <source>
        <dbReference type="ARBA" id="ARBA00022989"/>
    </source>
</evidence>
<dbReference type="PROSITE" id="PS01307">
    <property type="entry name" value="MOTA"/>
    <property type="match status" value="1"/>
</dbReference>
<protein>
    <submittedName>
        <fullName evidence="16">Flagellar motor stator protein MotA</fullName>
    </submittedName>
</protein>
<keyword evidence="16" id="KW-0969">Cilium</keyword>
<proteinExistence type="inferred from homology"/>
<dbReference type="Pfam" id="PF20560">
    <property type="entry name" value="MotA_N"/>
    <property type="match status" value="1"/>
</dbReference>
<evidence type="ECO:0000256" key="9">
    <source>
        <dbReference type="ARBA" id="ARBA00022781"/>
    </source>
</evidence>
<evidence type="ECO:0000256" key="11">
    <source>
        <dbReference type="ARBA" id="ARBA00023065"/>
    </source>
</evidence>
<accession>A0A7V4XTX6</accession>
<keyword evidence="11" id="KW-0406">Ion transport</keyword>
<evidence type="ECO:0000256" key="6">
    <source>
        <dbReference type="ARBA" id="ARBA00022519"/>
    </source>
</evidence>
<keyword evidence="16" id="KW-0966">Cell projection</keyword>
<evidence type="ECO:0000259" key="15">
    <source>
        <dbReference type="Pfam" id="PF20560"/>
    </source>
</evidence>
<keyword evidence="4" id="KW-1003">Cell membrane</keyword>
<organism evidence="16">
    <name type="scientific">Acidobacterium capsulatum</name>
    <dbReference type="NCBI Taxonomy" id="33075"/>
    <lineage>
        <taxon>Bacteria</taxon>
        <taxon>Pseudomonadati</taxon>
        <taxon>Acidobacteriota</taxon>
        <taxon>Terriglobia</taxon>
        <taxon>Terriglobales</taxon>
        <taxon>Acidobacteriaceae</taxon>
        <taxon>Acidobacterium</taxon>
    </lineage>
</organism>
<keyword evidence="16" id="KW-0282">Flagellum</keyword>
<evidence type="ECO:0000256" key="7">
    <source>
        <dbReference type="ARBA" id="ARBA00022692"/>
    </source>
</evidence>
<evidence type="ECO:0000256" key="8">
    <source>
        <dbReference type="ARBA" id="ARBA00022779"/>
    </source>
</evidence>
<dbReference type="InterPro" id="IPR000540">
    <property type="entry name" value="Flag_MotA_CS"/>
</dbReference>
<dbReference type="InterPro" id="IPR002898">
    <property type="entry name" value="MotA_ExbB_proton_chnl"/>
</dbReference>
<evidence type="ECO:0000256" key="3">
    <source>
        <dbReference type="ARBA" id="ARBA00022448"/>
    </source>
</evidence>
<evidence type="ECO:0000256" key="5">
    <source>
        <dbReference type="ARBA" id="ARBA00022500"/>
    </source>
</evidence>
<dbReference type="Pfam" id="PF01618">
    <property type="entry name" value="MotA_ExbB"/>
    <property type="match status" value="1"/>
</dbReference>
<name>A0A7V4XTX6_9BACT</name>
<evidence type="ECO:0000256" key="1">
    <source>
        <dbReference type="ARBA" id="ARBA00004429"/>
    </source>
</evidence>
<keyword evidence="7 13" id="KW-0812">Transmembrane</keyword>
<evidence type="ECO:0000313" key="16">
    <source>
        <dbReference type="EMBL" id="HGY95022.1"/>
    </source>
</evidence>
<comment type="subcellular location">
    <subcellularLocation>
        <location evidence="1">Cell inner membrane</location>
        <topology evidence="1">Multi-pass membrane protein</topology>
    </subcellularLocation>
</comment>
<feature type="transmembrane region" description="Helical" evidence="13">
    <location>
        <begin position="202"/>
        <end position="220"/>
    </location>
</feature>
<dbReference type="InterPro" id="IPR022522">
    <property type="entry name" value="Flagellar_motor_stator_MotA"/>
</dbReference>
<gene>
    <name evidence="16" type="primary">motA</name>
    <name evidence="16" type="ORF">ENW50_10140</name>
</gene>
<feature type="transmembrane region" description="Helical" evidence="13">
    <location>
        <begin position="26"/>
        <end position="48"/>
    </location>
</feature>
<dbReference type="NCBIfam" id="TIGR03818">
    <property type="entry name" value="MotA1"/>
    <property type="match status" value="1"/>
</dbReference>
<keyword evidence="12 13" id="KW-0472">Membrane</keyword>
<feature type="domain" description="Motility protein A N-terminal" evidence="15">
    <location>
        <begin position="4"/>
        <end position="92"/>
    </location>
</feature>
<dbReference type="GO" id="GO:0006935">
    <property type="term" value="P:chemotaxis"/>
    <property type="evidence" value="ECO:0007669"/>
    <property type="project" value="UniProtKB-KW"/>
</dbReference>
<evidence type="ECO:0000256" key="12">
    <source>
        <dbReference type="ARBA" id="ARBA00023136"/>
    </source>
</evidence>
<keyword evidence="6" id="KW-0997">Cell inner membrane</keyword>
<evidence type="ECO:0000259" key="14">
    <source>
        <dbReference type="Pfam" id="PF01618"/>
    </source>
</evidence>
<dbReference type="PANTHER" id="PTHR30433:SF4">
    <property type="entry name" value="MOTILITY PROTEIN A"/>
    <property type="match status" value="1"/>
</dbReference>
<keyword evidence="3" id="KW-0813">Transport</keyword>
<dbReference type="EMBL" id="DTKL01000063">
    <property type="protein sequence ID" value="HGY95022.1"/>
    <property type="molecule type" value="Genomic_DNA"/>
</dbReference>
<dbReference type="AlphaFoldDB" id="A0A7V4XTX6"/>
<feature type="transmembrane region" description="Helical" evidence="13">
    <location>
        <begin position="172"/>
        <end position="190"/>
    </location>
</feature>
<feature type="domain" description="MotA/TolQ/ExbB proton channel" evidence="14">
    <location>
        <begin position="122"/>
        <end position="233"/>
    </location>
</feature>
<evidence type="ECO:0000256" key="2">
    <source>
        <dbReference type="ARBA" id="ARBA00008038"/>
    </source>
</evidence>
<keyword evidence="10 13" id="KW-1133">Transmembrane helix</keyword>
<comment type="similarity">
    <text evidence="2">Belongs to the MotA family.</text>
</comment>
<dbReference type="PANTHER" id="PTHR30433">
    <property type="entry name" value="CHEMOTAXIS PROTEIN MOTA"/>
    <property type="match status" value="1"/>
</dbReference>
<evidence type="ECO:0000256" key="4">
    <source>
        <dbReference type="ARBA" id="ARBA00022475"/>
    </source>
</evidence>
<keyword evidence="5" id="KW-0145">Chemotaxis</keyword>
<dbReference type="GO" id="GO:0005886">
    <property type="term" value="C:plasma membrane"/>
    <property type="evidence" value="ECO:0007669"/>
    <property type="project" value="UniProtKB-SubCell"/>
</dbReference>
<comment type="caution">
    <text evidence="16">The sequence shown here is derived from an EMBL/GenBank/DDBJ whole genome shotgun (WGS) entry which is preliminary data.</text>
</comment>
<dbReference type="InterPro" id="IPR046786">
    <property type="entry name" value="MotA_N"/>
</dbReference>
<keyword evidence="9" id="KW-0375">Hydrogen ion transport</keyword>
<evidence type="ECO:0000256" key="13">
    <source>
        <dbReference type="SAM" id="Phobius"/>
    </source>
</evidence>
<keyword evidence="8" id="KW-0283">Flagellar rotation</keyword>
<reference evidence="16" key="1">
    <citation type="journal article" date="2020" name="mSystems">
        <title>Genome- and Community-Level Interaction Insights into Carbon Utilization and Element Cycling Functions of Hydrothermarchaeota in Hydrothermal Sediment.</title>
        <authorList>
            <person name="Zhou Z."/>
            <person name="Liu Y."/>
            <person name="Xu W."/>
            <person name="Pan J."/>
            <person name="Luo Z.H."/>
            <person name="Li M."/>
        </authorList>
    </citation>
    <scope>NUCLEOTIDE SEQUENCE [LARGE SCALE GENOMIC DNA]</scope>
    <source>
        <strain evidence="16">SpSt-855</strain>
    </source>
</reference>